<name>A0A1F6CCW5_HANXR</name>
<organism evidence="2 3">
    <name type="scientific">Handelsmanbacteria sp. (strain RIFCSPLOWO2_12_FULL_64_10)</name>
    <dbReference type="NCBI Taxonomy" id="1817868"/>
    <lineage>
        <taxon>Bacteria</taxon>
        <taxon>Candidatus Handelsmaniibacteriota</taxon>
    </lineage>
</organism>
<dbReference type="AlphaFoldDB" id="A0A1F6CCW5"/>
<proteinExistence type="predicted"/>
<sequence>MKVLLIEPGGWGGICHYTYNLAQALCQIGMDVALVTDRGYELRDLPRSFRLIDALSVREGYWRSLRAVIRAWRRERPDLIHVQATLSARRDWAWFPACNLLDIPILITAHNLLPHDRAEREAFGMAFAHSVIYRSADAVIVHGETNRQELLRYFAVSESRAISVPHGDYTFAGGCVSKPEARGRLRFGPEDRVVLCFGTLRPYKGIHHLIPAFGQVHRAIPQARLLIAGQPIGLDLREVERAIDGAGIRDAVRLDARYIPLQEVPLYFSAADLVVLPYVSVYQSGALQLAYAHARPVVVTDTGALPESVEDGVNGRVVPPADPDALAGAIIGLLSLPEGTLSEMGRHSKRLAEQRYAWAGVAQKTMEVYKKICGH</sequence>
<evidence type="ECO:0000259" key="1">
    <source>
        <dbReference type="Pfam" id="PF13439"/>
    </source>
</evidence>
<dbReference type="PANTHER" id="PTHR12526">
    <property type="entry name" value="GLYCOSYLTRANSFERASE"/>
    <property type="match status" value="1"/>
</dbReference>
<evidence type="ECO:0000313" key="2">
    <source>
        <dbReference type="EMBL" id="OGG46860.1"/>
    </source>
</evidence>
<dbReference type="CDD" id="cd03801">
    <property type="entry name" value="GT4_PimA-like"/>
    <property type="match status" value="1"/>
</dbReference>
<dbReference type="Pfam" id="PF13692">
    <property type="entry name" value="Glyco_trans_1_4"/>
    <property type="match status" value="1"/>
</dbReference>
<evidence type="ECO:0000313" key="3">
    <source>
        <dbReference type="Proteomes" id="UP000178606"/>
    </source>
</evidence>
<reference evidence="2 3" key="1">
    <citation type="journal article" date="2016" name="Nat. Commun.">
        <title>Thousands of microbial genomes shed light on interconnected biogeochemical processes in an aquifer system.</title>
        <authorList>
            <person name="Anantharaman K."/>
            <person name="Brown C.T."/>
            <person name="Hug L.A."/>
            <person name="Sharon I."/>
            <person name="Castelle C.J."/>
            <person name="Probst A.J."/>
            <person name="Thomas B.C."/>
            <person name="Singh A."/>
            <person name="Wilkins M.J."/>
            <person name="Karaoz U."/>
            <person name="Brodie E.L."/>
            <person name="Williams K.H."/>
            <person name="Hubbard S.S."/>
            <person name="Banfield J.F."/>
        </authorList>
    </citation>
    <scope>NUCLEOTIDE SEQUENCE [LARGE SCALE GENOMIC DNA]</scope>
    <source>
        <strain evidence="3">RIFCSPLOWO2_12_FULL_64_10</strain>
    </source>
</reference>
<feature type="domain" description="Glycosyltransferase subfamily 4-like N-terminal" evidence="1">
    <location>
        <begin position="11"/>
        <end position="167"/>
    </location>
</feature>
<protein>
    <recommendedName>
        <fullName evidence="1">Glycosyltransferase subfamily 4-like N-terminal domain-containing protein</fullName>
    </recommendedName>
</protein>
<dbReference type="Proteomes" id="UP000178606">
    <property type="component" value="Unassembled WGS sequence"/>
</dbReference>
<dbReference type="Gene3D" id="3.40.50.2000">
    <property type="entry name" value="Glycogen Phosphorylase B"/>
    <property type="match status" value="2"/>
</dbReference>
<dbReference type="GO" id="GO:0016757">
    <property type="term" value="F:glycosyltransferase activity"/>
    <property type="evidence" value="ECO:0007669"/>
    <property type="project" value="TreeGrafter"/>
</dbReference>
<dbReference type="PANTHER" id="PTHR12526:SF638">
    <property type="entry name" value="SPORE COAT PROTEIN SA"/>
    <property type="match status" value="1"/>
</dbReference>
<dbReference type="Pfam" id="PF13439">
    <property type="entry name" value="Glyco_transf_4"/>
    <property type="match status" value="1"/>
</dbReference>
<comment type="caution">
    <text evidence="2">The sequence shown here is derived from an EMBL/GenBank/DDBJ whole genome shotgun (WGS) entry which is preliminary data.</text>
</comment>
<gene>
    <name evidence="2" type="ORF">A3F84_00285</name>
</gene>
<dbReference type="EMBL" id="MFKF01000282">
    <property type="protein sequence ID" value="OGG46860.1"/>
    <property type="molecule type" value="Genomic_DNA"/>
</dbReference>
<accession>A0A1F6CCW5</accession>
<dbReference type="SUPFAM" id="SSF53756">
    <property type="entry name" value="UDP-Glycosyltransferase/glycogen phosphorylase"/>
    <property type="match status" value="1"/>
</dbReference>
<dbReference type="InterPro" id="IPR028098">
    <property type="entry name" value="Glyco_trans_4-like_N"/>
</dbReference>